<dbReference type="PROSITE" id="PS50011">
    <property type="entry name" value="PROTEIN_KINASE_DOM"/>
    <property type="match status" value="1"/>
</dbReference>
<organism evidence="9 10">
    <name type="scientific">Salininema proteolyticum</name>
    <dbReference type="NCBI Taxonomy" id="1607685"/>
    <lineage>
        <taxon>Bacteria</taxon>
        <taxon>Bacillati</taxon>
        <taxon>Actinomycetota</taxon>
        <taxon>Actinomycetes</taxon>
        <taxon>Glycomycetales</taxon>
        <taxon>Glycomycetaceae</taxon>
        <taxon>Salininema</taxon>
    </lineage>
</organism>
<keyword evidence="4 9" id="KW-0418">Kinase</keyword>
<dbReference type="RefSeq" id="WP_380625839.1">
    <property type="nucleotide sequence ID" value="NZ_JBHSDK010000062.1"/>
</dbReference>
<keyword evidence="5" id="KW-0067">ATP-binding</keyword>
<feature type="compositionally biased region" description="Basic and acidic residues" evidence="6">
    <location>
        <begin position="8"/>
        <end position="19"/>
    </location>
</feature>
<dbReference type="EMBL" id="JBHSDK010000062">
    <property type="protein sequence ID" value="MFC4338109.1"/>
    <property type="molecule type" value="Genomic_DNA"/>
</dbReference>
<accession>A0ABV8U4Q4</accession>
<dbReference type="InterPro" id="IPR011009">
    <property type="entry name" value="Kinase-like_dom_sf"/>
</dbReference>
<feature type="region of interest" description="Disordered" evidence="6">
    <location>
        <begin position="1"/>
        <end position="21"/>
    </location>
</feature>
<reference evidence="10" key="1">
    <citation type="journal article" date="2019" name="Int. J. Syst. Evol. Microbiol.">
        <title>The Global Catalogue of Microorganisms (GCM) 10K type strain sequencing project: providing services to taxonomists for standard genome sequencing and annotation.</title>
        <authorList>
            <consortium name="The Broad Institute Genomics Platform"/>
            <consortium name="The Broad Institute Genome Sequencing Center for Infectious Disease"/>
            <person name="Wu L."/>
            <person name="Ma J."/>
        </authorList>
    </citation>
    <scope>NUCLEOTIDE SEQUENCE [LARGE SCALE GENOMIC DNA]</scope>
    <source>
        <strain evidence="10">IBRC-M 10908</strain>
    </source>
</reference>
<feature type="region of interest" description="Disordered" evidence="6">
    <location>
        <begin position="321"/>
        <end position="340"/>
    </location>
</feature>
<protein>
    <recommendedName>
        <fullName evidence="1">non-specific serine/threonine protein kinase</fullName>
        <ecNumber evidence="1">2.7.11.1</ecNumber>
    </recommendedName>
</protein>
<evidence type="ECO:0000256" key="3">
    <source>
        <dbReference type="ARBA" id="ARBA00022741"/>
    </source>
</evidence>
<evidence type="ECO:0000256" key="2">
    <source>
        <dbReference type="ARBA" id="ARBA00022679"/>
    </source>
</evidence>
<dbReference type="EC" id="2.7.11.1" evidence="1"/>
<dbReference type="Gene3D" id="3.30.200.20">
    <property type="entry name" value="Phosphorylase Kinase, domain 1"/>
    <property type="match status" value="1"/>
</dbReference>
<dbReference type="InterPro" id="IPR000719">
    <property type="entry name" value="Prot_kinase_dom"/>
</dbReference>
<evidence type="ECO:0000313" key="9">
    <source>
        <dbReference type="EMBL" id="MFC4338109.1"/>
    </source>
</evidence>
<dbReference type="SMART" id="SM00220">
    <property type="entry name" value="S_TKc"/>
    <property type="match status" value="1"/>
</dbReference>
<dbReference type="InterPro" id="IPR008271">
    <property type="entry name" value="Ser/Thr_kinase_AS"/>
</dbReference>
<gene>
    <name evidence="9" type="ORF">ACFPET_23220</name>
</gene>
<dbReference type="CDD" id="cd14014">
    <property type="entry name" value="STKc_PknB_like"/>
    <property type="match status" value="1"/>
</dbReference>
<feature type="compositionally biased region" description="Basic and acidic residues" evidence="6">
    <location>
        <begin position="427"/>
        <end position="440"/>
    </location>
</feature>
<dbReference type="Pfam" id="PF00069">
    <property type="entry name" value="Pkinase"/>
    <property type="match status" value="1"/>
</dbReference>
<dbReference type="PANTHER" id="PTHR43671">
    <property type="entry name" value="SERINE/THREONINE-PROTEIN KINASE NEK"/>
    <property type="match status" value="1"/>
</dbReference>
<dbReference type="InterPro" id="IPR050660">
    <property type="entry name" value="NEK_Ser/Thr_kinase"/>
</dbReference>
<dbReference type="PROSITE" id="PS00108">
    <property type="entry name" value="PROTEIN_KINASE_ST"/>
    <property type="match status" value="1"/>
</dbReference>
<sequence length="609" mass="65131">MSRAGSLGDRRRPARHAPDDPAELLDGVEELTDFRQLANGAYSQVWAARSVHLKRDVAVKIERRQLTDGRQRERFQRTMAQARVISQHPCIVPMYSYGVANGGHPYSIMELCPTSTEYAMRSMDGMTPASVIKTGIRVCDALEEIHAQGLVHGDVKPANILVNQEGYALLTDLGFASEDRDPNGPVSVTATPAFAAREVFNEGRVTPAGDMYALAATLYTLLSGTPPRFPEEGVSDINEVIALHDLPIPTIPGVSPLLCEMLKTALIDNPEGRPDAAYLRDALGSIPEESTGVLPVVDLQQPFLSPPQEGTFSAFASTTVEAPTVEPEEARQEPLPGLGGQDATHIIPVLQTRPRVVPQFERPSPEPQGFEQPGLDFESSPPRPVPREEPLFGGADSPVSSAPVSPTPAAEGGDADSRLPVPAGERSLSRRERRLKEGGPRSDMGRLIGLIGVGVLLVGLLGWGMWALLAEDPPAPLEDQSLNNNDYVAECTLTEGVASCVSTPTCYVGESPADLTPESCEAAHVWEAYAQGPLPDGVANADDAAKSEDVQAVCLNGQRDDGPLDQLIGAEKIDWVTAVHVPEDGDAFQCVAKKADDSNVTGSQFARSD</sequence>
<comment type="caution">
    <text evidence="9">The sequence shown here is derived from an EMBL/GenBank/DDBJ whole genome shotgun (WGS) entry which is preliminary data.</text>
</comment>
<feature type="compositionally biased region" description="Low complexity" evidence="6">
    <location>
        <begin position="395"/>
        <end position="410"/>
    </location>
</feature>
<feature type="transmembrane region" description="Helical" evidence="7">
    <location>
        <begin position="447"/>
        <end position="469"/>
    </location>
</feature>
<keyword evidence="7" id="KW-1133">Transmembrane helix</keyword>
<name>A0ABV8U4Q4_9ACTN</name>
<evidence type="ECO:0000259" key="8">
    <source>
        <dbReference type="PROSITE" id="PS50011"/>
    </source>
</evidence>
<dbReference type="Proteomes" id="UP001595823">
    <property type="component" value="Unassembled WGS sequence"/>
</dbReference>
<dbReference type="Gene3D" id="1.10.510.10">
    <property type="entry name" value="Transferase(Phosphotransferase) domain 1"/>
    <property type="match status" value="1"/>
</dbReference>
<evidence type="ECO:0000256" key="5">
    <source>
        <dbReference type="ARBA" id="ARBA00022840"/>
    </source>
</evidence>
<dbReference type="SUPFAM" id="SSF56112">
    <property type="entry name" value="Protein kinase-like (PK-like)"/>
    <property type="match status" value="1"/>
</dbReference>
<feature type="region of interest" description="Disordered" evidence="6">
    <location>
        <begin position="359"/>
        <end position="440"/>
    </location>
</feature>
<keyword evidence="2 9" id="KW-0808">Transferase</keyword>
<evidence type="ECO:0000256" key="6">
    <source>
        <dbReference type="SAM" id="MobiDB-lite"/>
    </source>
</evidence>
<keyword evidence="10" id="KW-1185">Reference proteome</keyword>
<dbReference type="GO" id="GO:0004674">
    <property type="term" value="F:protein serine/threonine kinase activity"/>
    <property type="evidence" value="ECO:0007669"/>
    <property type="project" value="UniProtKB-EC"/>
</dbReference>
<keyword evidence="7" id="KW-0812">Transmembrane</keyword>
<feature type="domain" description="Protein kinase" evidence="8">
    <location>
        <begin position="31"/>
        <end position="304"/>
    </location>
</feature>
<evidence type="ECO:0000256" key="4">
    <source>
        <dbReference type="ARBA" id="ARBA00022777"/>
    </source>
</evidence>
<evidence type="ECO:0000256" key="1">
    <source>
        <dbReference type="ARBA" id="ARBA00012513"/>
    </source>
</evidence>
<evidence type="ECO:0000256" key="7">
    <source>
        <dbReference type="SAM" id="Phobius"/>
    </source>
</evidence>
<evidence type="ECO:0000313" key="10">
    <source>
        <dbReference type="Proteomes" id="UP001595823"/>
    </source>
</evidence>
<keyword evidence="3" id="KW-0547">Nucleotide-binding</keyword>
<keyword evidence="7" id="KW-0472">Membrane</keyword>
<proteinExistence type="predicted"/>
<dbReference type="PANTHER" id="PTHR43671:SF13">
    <property type="entry name" value="SERINE_THREONINE-PROTEIN KINASE NEK2"/>
    <property type="match status" value="1"/>
</dbReference>